<comment type="caution">
    <text evidence="2">The sequence shown here is derived from an EMBL/GenBank/DDBJ whole genome shotgun (WGS) entry which is preliminary data.</text>
</comment>
<proteinExistence type="predicted"/>
<evidence type="ECO:0000313" key="3">
    <source>
        <dbReference type="Proteomes" id="UP000765509"/>
    </source>
</evidence>
<feature type="compositionally biased region" description="Basic and acidic residues" evidence="1">
    <location>
        <begin position="28"/>
        <end position="43"/>
    </location>
</feature>
<reference evidence="2" key="1">
    <citation type="submission" date="2021-03" db="EMBL/GenBank/DDBJ databases">
        <title>Draft genome sequence of rust myrtle Austropuccinia psidii MF-1, a brazilian biotype.</title>
        <authorList>
            <person name="Quecine M.C."/>
            <person name="Pachon D.M.R."/>
            <person name="Bonatelli M.L."/>
            <person name="Correr F.H."/>
            <person name="Franceschini L.M."/>
            <person name="Leite T.F."/>
            <person name="Margarido G.R.A."/>
            <person name="Almeida C.A."/>
            <person name="Ferrarezi J.A."/>
            <person name="Labate C.A."/>
        </authorList>
    </citation>
    <scope>NUCLEOTIDE SEQUENCE</scope>
    <source>
        <strain evidence="2">MF-1</strain>
    </source>
</reference>
<feature type="compositionally biased region" description="Basic residues" evidence="1">
    <location>
        <begin position="200"/>
        <end position="223"/>
    </location>
</feature>
<feature type="compositionally biased region" description="Basic and acidic residues" evidence="1">
    <location>
        <begin position="107"/>
        <end position="130"/>
    </location>
</feature>
<dbReference type="EMBL" id="AVOT02060701">
    <property type="protein sequence ID" value="MBW0554133.1"/>
    <property type="molecule type" value="Genomic_DNA"/>
</dbReference>
<evidence type="ECO:0000313" key="2">
    <source>
        <dbReference type="EMBL" id="MBW0554133.1"/>
    </source>
</evidence>
<name>A0A9Q3P9Q6_9BASI</name>
<gene>
    <name evidence="2" type="ORF">O181_093848</name>
</gene>
<feature type="region of interest" description="Disordered" evidence="1">
    <location>
        <begin position="97"/>
        <end position="223"/>
    </location>
</feature>
<protein>
    <submittedName>
        <fullName evidence="2">Uncharacterized protein</fullName>
    </submittedName>
</protein>
<feature type="compositionally biased region" description="Low complexity" evidence="1">
    <location>
        <begin position="1"/>
        <end position="16"/>
    </location>
</feature>
<feature type="compositionally biased region" description="Polar residues" evidence="1">
    <location>
        <begin position="138"/>
        <end position="147"/>
    </location>
</feature>
<feature type="compositionally biased region" description="Basic and acidic residues" evidence="1">
    <location>
        <begin position="148"/>
        <end position="166"/>
    </location>
</feature>
<feature type="compositionally biased region" description="Low complexity" evidence="1">
    <location>
        <begin position="180"/>
        <end position="189"/>
    </location>
</feature>
<accession>A0A9Q3P9Q6</accession>
<organism evidence="2 3">
    <name type="scientific">Austropuccinia psidii MF-1</name>
    <dbReference type="NCBI Taxonomy" id="1389203"/>
    <lineage>
        <taxon>Eukaryota</taxon>
        <taxon>Fungi</taxon>
        <taxon>Dikarya</taxon>
        <taxon>Basidiomycota</taxon>
        <taxon>Pucciniomycotina</taxon>
        <taxon>Pucciniomycetes</taxon>
        <taxon>Pucciniales</taxon>
        <taxon>Sphaerophragmiaceae</taxon>
        <taxon>Austropuccinia</taxon>
    </lineage>
</organism>
<evidence type="ECO:0000256" key="1">
    <source>
        <dbReference type="SAM" id="MobiDB-lite"/>
    </source>
</evidence>
<keyword evidence="3" id="KW-1185">Reference proteome</keyword>
<dbReference type="AlphaFoldDB" id="A0A9Q3P9Q6"/>
<feature type="region of interest" description="Disordered" evidence="1">
    <location>
        <begin position="1"/>
        <end position="49"/>
    </location>
</feature>
<sequence>MTPTRSESNYSISSNGSGLGTSSHKSKRQECHCRGEAQMEDARTSTSSQRLASTFNNLILSPKAEITAITVVRLEPFPTGTNRDIPVSVQELVYGRKGTEVRASSKSLDRHDELLSSSEEVDRPRKDRGSSEGLDTHILQSTSQTDKSLVEKPKHFVQGREREVVPRKGQKPSARSSNLQKKNQPQQVPNKEKQSPKSNQKGKAKSKWKSLTHRITKFQRERRKPCKMCSIWQEL</sequence>
<dbReference type="Proteomes" id="UP000765509">
    <property type="component" value="Unassembled WGS sequence"/>
</dbReference>